<sequence length="76" mass="8551">MLVFDFNDCDGFIDAYNNESSLNVEMKLRDFPWTMTVICGWSAVKGGCLRRPGLPLSFPERICAIDISSRLTTVES</sequence>
<organism evidence="1 2">
    <name type="scientific">Gnathostoma spinigerum</name>
    <dbReference type="NCBI Taxonomy" id="75299"/>
    <lineage>
        <taxon>Eukaryota</taxon>
        <taxon>Metazoa</taxon>
        <taxon>Ecdysozoa</taxon>
        <taxon>Nematoda</taxon>
        <taxon>Chromadorea</taxon>
        <taxon>Rhabditida</taxon>
        <taxon>Spirurina</taxon>
        <taxon>Gnathostomatomorpha</taxon>
        <taxon>Gnathostomatoidea</taxon>
        <taxon>Gnathostomatidae</taxon>
        <taxon>Gnathostoma</taxon>
    </lineage>
</organism>
<comment type="caution">
    <text evidence="1">The sequence shown here is derived from an EMBL/GenBank/DDBJ whole genome shotgun (WGS) entry which is preliminary data.</text>
</comment>
<dbReference type="Proteomes" id="UP001608902">
    <property type="component" value="Unassembled WGS sequence"/>
</dbReference>
<protein>
    <submittedName>
        <fullName evidence="1">Uncharacterized protein</fullName>
    </submittedName>
</protein>
<gene>
    <name evidence="1" type="ORF">AB6A40_004337</name>
</gene>
<name>A0ABD6ECC4_9BILA</name>
<keyword evidence="2" id="KW-1185">Reference proteome</keyword>
<reference evidence="1 2" key="1">
    <citation type="submission" date="2024-08" db="EMBL/GenBank/DDBJ databases">
        <title>Gnathostoma spinigerum genome.</title>
        <authorList>
            <person name="Gonzalez-Bertolin B."/>
            <person name="Monzon S."/>
            <person name="Zaballos A."/>
            <person name="Jimenez P."/>
            <person name="Dekumyoy P."/>
            <person name="Varona S."/>
            <person name="Cuesta I."/>
            <person name="Sumanam S."/>
            <person name="Adisakwattana P."/>
            <person name="Gasser R.B."/>
            <person name="Hernandez-Gonzalez A."/>
            <person name="Young N.D."/>
            <person name="Perteguer M.J."/>
        </authorList>
    </citation>
    <scope>NUCLEOTIDE SEQUENCE [LARGE SCALE GENOMIC DNA]</scope>
    <source>
        <strain evidence="1">AL3</strain>
        <tissue evidence="1">Liver</tissue>
    </source>
</reference>
<accession>A0ABD6ECC4</accession>
<dbReference type="AlphaFoldDB" id="A0ABD6ECC4"/>
<dbReference type="EMBL" id="JBGFUD010002460">
    <property type="protein sequence ID" value="MFH4977628.1"/>
    <property type="molecule type" value="Genomic_DNA"/>
</dbReference>
<evidence type="ECO:0000313" key="2">
    <source>
        <dbReference type="Proteomes" id="UP001608902"/>
    </source>
</evidence>
<proteinExistence type="predicted"/>
<evidence type="ECO:0000313" key="1">
    <source>
        <dbReference type="EMBL" id="MFH4977628.1"/>
    </source>
</evidence>